<evidence type="ECO:0000313" key="2">
    <source>
        <dbReference type="Proteomes" id="UP000600365"/>
    </source>
</evidence>
<gene>
    <name evidence="1" type="ORF">GCM10011579_065640</name>
</gene>
<accession>A0A917YBK3</accession>
<organism evidence="1 2">
    <name type="scientific">Streptomyces albiflavescens</name>
    <dbReference type="NCBI Taxonomy" id="1623582"/>
    <lineage>
        <taxon>Bacteria</taxon>
        <taxon>Bacillati</taxon>
        <taxon>Actinomycetota</taxon>
        <taxon>Actinomycetes</taxon>
        <taxon>Kitasatosporales</taxon>
        <taxon>Streptomycetaceae</taxon>
        <taxon>Streptomyces</taxon>
    </lineage>
</organism>
<name>A0A917YBK3_9ACTN</name>
<protein>
    <submittedName>
        <fullName evidence="1">Uncharacterized protein</fullName>
    </submittedName>
</protein>
<reference evidence="1 2" key="1">
    <citation type="journal article" date="2014" name="Int. J. Syst. Evol. Microbiol.">
        <title>Complete genome sequence of Corynebacterium casei LMG S-19264T (=DSM 44701T), isolated from a smear-ripened cheese.</title>
        <authorList>
            <consortium name="US DOE Joint Genome Institute (JGI-PGF)"/>
            <person name="Walter F."/>
            <person name="Albersmeier A."/>
            <person name="Kalinowski J."/>
            <person name="Ruckert C."/>
        </authorList>
    </citation>
    <scope>NUCLEOTIDE SEQUENCE [LARGE SCALE GENOMIC DNA]</scope>
    <source>
        <strain evidence="1 2">CGMCC 4.7111</strain>
    </source>
</reference>
<dbReference type="AlphaFoldDB" id="A0A917YBK3"/>
<dbReference type="Proteomes" id="UP000600365">
    <property type="component" value="Unassembled WGS sequence"/>
</dbReference>
<evidence type="ECO:0000313" key="1">
    <source>
        <dbReference type="EMBL" id="GGN80247.1"/>
    </source>
</evidence>
<proteinExistence type="predicted"/>
<sequence>MRQLVELIRFRRGKPALVRGRFGDEEFGHGGFREVAAVEVLPLVAEFGQGLVVMEGEGVELRRQLAAIGRPHHHGQRAGPAEGL</sequence>
<comment type="caution">
    <text evidence="1">The sequence shown here is derived from an EMBL/GenBank/DDBJ whole genome shotgun (WGS) entry which is preliminary data.</text>
</comment>
<keyword evidence="2" id="KW-1185">Reference proteome</keyword>
<dbReference type="EMBL" id="BMMM01000013">
    <property type="protein sequence ID" value="GGN80247.1"/>
    <property type="molecule type" value="Genomic_DNA"/>
</dbReference>